<sequence length="165" mass="18648">PAHNALVELQDMNKLDFVISQNVDNLHYKSGIKLEKLAELHGNMTLMKCLQCNKKMTFEDAGWDQKKWGKGYRTSRIRKGQPTCHNCGGRLINSIVNFGDPLPQEELRNSIMHTEKCDVFLVIGSSLVVYPAAEMPAIAYRAGAKLIIINKGDTPYDNMAYWALY</sequence>
<dbReference type="PANTHER" id="PTHR11085:SF10">
    <property type="entry name" value="NAD-DEPENDENT PROTEIN DEACYLASE SIRTUIN-5, MITOCHONDRIAL-RELATED"/>
    <property type="match status" value="1"/>
</dbReference>
<dbReference type="InterPro" id="IPR050134">
    <property type="entry name" value="NAD-dep_sirtuin_deacylases"/>
</dbReference>
<dbReference type="PANTHER" id="PTHR11085">
    <property type="entry name" value="NAD-DEPENDENT PROTEIN DEACYLASE SIRTUIN-5, MITOCHONDRIAL-RELATED"/>
    <property type="match status" value="1"/>
</dbReference>
<comment type="caution">
    <text evidence="4">The sequence shown here is derived from an EMBL/GenBank/DDBJ whole genome shotgun (WGS) entry which is preliminary data.</text>
</comment>
<protein>
    <recommendedName>
        <fullName evidence="3">Deacetylase sirtuin-type domain-containing protein</fullName>
    </recommendedName>
</protein>
<dbReference type="SUPFAM" id="SSF52467">
    <property type="entry name" value="DHS-like NAD/FAD-binding domain"/>
    <property type="match status" value="1"/>
</dbReference>
<dbReference type="InterPro" id="IPR003000">
    <property type="entry name" value="Sirtuin"/>
</dbReference>
<dbReference type="InterPro" id="IPR029035">
    <property type="entry name" value="DHS-like_NAD/FAD-binding_dom"/>
</dbReference>
<dbReference type="PROSITE" id="PS50305">
    <property type="entry name" value="SIRTUIN"/>
    <property type="match status" value="1"/>
</dbReference>
<name>X1IDN4_9ZZZZ</name>
<reference evidence="4" key="1">
    <citation type="journal article" date="2014" name="Front. Microbiol.">
        <title>High frequency of phylogenetically diverse reductive dehalogenase-homologous genes in deep subseafloor sedimentary metagenomes.</title>
        <authorList>
            <person name="Kawai M."/>
            <person name="Futagami T."/>
            <person name="Toyoda A."/>
            <person name="Takaki Y."/>
            <person name="Nishi S."/>
            <person name="Hori S."/>
            <person name="Arai W."/>
            <person name="Tsubouchi T."/>
            <person name="Morono Y."/>
            <person name="Uchiyama I."/>
            <person name="Ito T."/>
            <person name="Fujiyama A."/>
            <person name="Inagaki F."/>
            <person name="Takami H."/>
        </authorList>
    </citation>
    <scope>NUCLEOTIDE SEQUENCE</scope>
    <source>
        <strain evidence="4">Expedition CK06-06</strain>
    </source>
</reference>
<dbReference type="InterPro" id="IPR026590">
    <property type="entry name" value="Ssirtuin_cat_dom"/>
</dbReference>
<dbReference type="GO" id="GO:0070403">
    <property type="term" value="F:NAD+ binding"/>
    <property type="evidence" value="ECO:0007669"/>
    <property type="project" value="InterPro"/>
</dbReference>
<dbReference type="EMBL" id="BARU01034767">
    <property type="protein sequence ID" value="GAH67385.1"/>
    <property type="molecule type" value="Genomic_DNA"/>
</dbReference>
<accession>X1IDN4</accession>
<evidence type="ECO:0000256" key="1">
    <source>
        <dbReference type="ARBA" id="ARBA00022679"/>
    </source>
</evidence>
<dbReference type="AlphaFoldDB" id="X1IDN4"/>
<evidence type="ECO:0000313" key="4">
    <source>
        <dbReference type="EMBL" id="GAH67385.1"/>
    </source>
</evidence>
<evidence type="ECO:0000259" key="3">
    <source>
        <dbReference type="PROSITE" id="PS50305"/>
    </source>
</evidence>
<evidence type="ECO:0000256" key="2">
    <source>
        <dbReference type="ARBA" id="ARBA00023027"/>
    </source>
</evidence>
<dbReference type="Pfam" id="PF02146">
    <property type="entry name" value="SIR2"/>
    <property type="match status" value="1"/>
</dbReference>
<gene>
    <name evidence="4" type="ORF">S03H2_54523</name>
</gene>
<proteinExistence type="predicted"/>
<keyword evidence="2" id="KW-0520">NAD</keyword>
<organism evidence="4">
    <name type="scientific">marine sediment metagenome</name>
    <dbReference type="NCBI Taxonomy" id="412755"/>
    <lineage>
        <taxon>unclassified sequences</taxon>
        <taxon>metagenomes</taxon>
        <taxon>ecological metagenomes</taxon>
    </lineage>
</organism>
<dbReference type="GO" id="GO:0017136">
    <property type="term" value="F:histone deacetylase activity, NAD-dependent"/>
    <property type="evidence" value="ECO:0007669"/>
    <property type="project" value="TreeGrafter"/>
</dbReference>
<dbReference type="Gene3D" id="3.40.50.1220">
    <property type="entry name" value="TPP-binding domain"/>
    <property type="match status" value="1"/>
</dbReference>
<feature type="non-terminal residue" evidence="4">
    <location>
        <position position="1"/>
    </location>
</feature>
<feature type="domain" description="Deacetylase sirtuin-type" evidence="3">
    <location>
        <begin position="1"/>
        <end position="165"/>
    </location>
</feature>
<keyword evidence="1" id="KW-0808">Transferase</keyword>